<dbReference type="EMBL" id="JAUTXT010000014">
    <property type="protein sequence ID" value="KAK3675484.1"/>
    <property type="molecule type" value="Genomic_DNA"/>
</dbReference>
<comment type="subcellular location">
    <subcellularLocation>
        <location evidence="1">Cell envelope</location>
    </subcellularLocation>
</comment>
<evidence type="ECO:0000256" key="1">
    <source>
        <dbReference type="ARBA" id="ARBA00004196"/>
    </source>
</evidence>
<dbReference type="InterPro" id="IPR051648">
    <property type="entry name" value="CWI-Assembly_Regulator"/>
</dbReference>
<gene>
    <name evidence="6" type="primary">PST1</name>
    <name evidence="6" type="ORF">LTR78_004567</name>
</gene>
<evidence type="ECO:0000256" key="5">
    <source>
        <dbReference type="SAM" id="Phobius"/>
    </source>
</evidence>
<dbReference type="GO" id="GO:0031505">
    <property type="term" value="P:fungal-type cell wall organization"/>
    <property type="evidence" value="ECO:0007669"/>
    <property type="project" value="TreeGrafter"/>
</dbReference>
<keyword evidence="5" id="KW-0472">Membrane</keyword>
<dbReference type="GO" id="GO:0009986">
    <property type="term" value="C:cell surface"/>
    <property type="evidence" value="ECO:0007669"/>
    <property type="project" value="TreeGrafter"/>
</dbReference>
<name>A0AAE0WP96_9PEZI</name>
<dbReference type="GO" id="GO:0005886">
    <property type="term" value="C:plasma membrane"/>
    <property type="evidence" value="ECO:0007669"/>
    <property type="project" value="TreeGrafter"/>
</dbReference>
<dbReference type="GO" id="GO:0009277">
    <property type="term" value="C:fungal-type cell wall"/>
    <property type="evidence" value="ECO:0007669"/>
    <property type="project" value="TreeGrafter"/>
</dbReference>
<evidence type="ECO:0000313" key="6">
    <source>
        <dbReference type="EMBL" id="KAK3675484.1"/>
    </source>
</evidence>
<comment type="caution">
    <text evidence="6">The sequence shown here is derived from an EMBL/GenBank/DDBJ whole genome shotgun (WGS) entry which is preliminary data.</text>
</comment>
<dbReference type="PANTHER" id="PTHR31018">
    <property type="entry name" value="SPORULATION-SPECIFIC PROTEIN-RELATED"/>
    <property type="match status" value="1"/>
</dbReference>
<dbReference type="Proteomes" id="UP001274830">
    <property type="component" value="Unassembled WGS sequence"/>
</dbReference>
<keyword evidence="5" id="KW-0812">Transmembrane</keyword>
<keyword evidence="5" id="KW-1133">Transmembrane helix</keyword>
<evidence type="ECO:0000313" key="7">
    <source>
        <dbReference type="Proteomes" id="UP001274830"/>
    </source>
</evidence>
<keyword evidence="7" id="KW-1185">Reference proteome</keyword>
<accession>A0AAE0WP96</accession>
<evidence type="ECO:0000256" key="4">
    <source>
        <dbReference type="SAM" id="MobiDB-lite"/>
    </source>
</evidence>
<dbReference type="SUPFAM" id="SSF52058">
    <property type="entry name" value="L domain-like"/>
    <property type="match status" value="1"/>
</dbReference>
<reference evidence="6" key="1">
    <citation type="submission" date="2023-07" db="EMBL/GenBank/DDBJ databases">
        <title>Black Yeasts Isolated from many extreme environments.</title>
        <authorList>
            <person name="Coleine C."/>
            <person name="Stajich J.E."/>
            <person name="Selbmann L."/>
        </authorList>
    </citation>
    <scope>NUCLEOTIDE SEQUENCE</scope>
    <source>
        <strain evidence="6">CCFEE 5485</strain>
    </source>
</reference>
<sequence length="440" mass="47102">MRILRGECSGSSNIVVATDVAPIAEIVGVETVMGSVIVANNSALTTVATDNLQTVTGDVVLDTLPLLSNISLPQWTSVGTIILNKIPAPNVLDVRTRVQKVTNLYITDTTLETLFGVLLQTAQMDTLHITGNKFLQDCWFGVGNITQQATIVNNSGQMSLTLPNLTYAYNMEISNASSISMPMLQSVSSNLDVSWNSFRNLSIPELSFVGGELSIVENSQLDELDMMALVNVQGGITIRDNAQLETLDGLSTLSYVGDNLTLDGDFTNATLASLHNVRGDLFLASASGATCAEIPSPIVHGHYTCNAAQGNTHQGGKLPVGAVAGIVLGAVLGLAAMLGSFLWLRYRRRSTHVSEISDAQRPPLPPKEKRSSYGYYEITKAKDTLNDGGKHGEGESVPLSALDKKQSTRTEEHELPTPVNSDVYELPTDMSGAAHELESR</sequence>
<evidence type="ECO:0000256" key="3">
    <source>
        <dbReference type="ARBA" id="ARBA00023180"/>
    </source>
</evidence>
<feature type="compositionally biased region" description="Basic and acidic residues" evidence="4">
    <location>
        <begin position="402"/>
        <end position="415"/>
    </location>
</feature>
<proteinExistence type="predicted"/>
<feature type="region of interest" description="Disordered" evidence="4">
    <location>
        <begin position="354"/>
        <end position="373"/>
    </location>
</feature>
<dbReference type="AlphaFoldDB" id="A0AAE0WP96"/>
<organism evidence="6 7">
    <name type="scientific">Recurvomyces mirabilis</name>
    <dbReference type="NCBI Taxonomy" id="574656"/>
    <lineage>
        <taxon>Eukaryota</taxon>
        <taxon>Fungi</taxon>
        <taxon>Dikarya</taxon>
        <taxon>Ascomycota</taxon>
        <taxon>Pezizomycotina</taxon>
        <taxon>Dothideomycetes</taxon>
        <taxon>Dothideomycetidae</taxon>
        <taxon>Mycosphaerellales</taxon>
        <taxon>Teratosphaeriaceae</taxon>
        <taxon>Recurvomyces</taxon>
    </lineage>
</organism>
<dbReference type="PANTHER" id="PTHR31018:SF3">
    <property type="entry name" value="RECEPTOR PROTEIN-TYROSINE KINASE"/>
    <property type="match status" value="1"/>
</dbReference>
<feature type="transmembrane region" description="Helical" evidence="5">
    <location>
        <begin position="320"/>
        <end position="344"/>
    </location>
</feature>
<protein>
    <submittedName>
        <fullName evidence="6">Protoplasts-secreted</fullName>
    </submittedName>
</protein>
<keyword evidence="2" id="KW-0732">Signal</keyword>
<feature type="compositionally biased region" description="Basic and acidic residues" evidence="4">
    <location>
        <begin position="383"/>
        <end position="394"/>
    </location>
</feature>
<keyword evidence="3" id="KW-0325">Glycoprotein</keyword>
<feature type="region of interest" description="Disordered" evidence="4">
    <location>
        <begin position="383"/>
        <end position="440"/>
    </location>
</feature>
<evidence type="ECO:0000256" key="2">
    <source>
        <dbReference type="ARBA" id="ARBA00022729"/>
    </source>
</evidence>